<dbReference type="GO" id="GO:0005730">
    <property type="term" value="C:nucleolus"/>
    <property type="evidence" value="ECO:0007669"/>
    <property type="project" value="UniProtKB-SubCell"/>
</dbReference>
<feature type="region of interest" description="Disordered" evidence="9">
    <location>
        <begin position="1060"/>
        <end position="1083"/>
    </location>
</feature>
<dbReference type="GO" id="GO:0016887">
    <property type="term" value="F:ATP hydrolysis activity"/>
    <property type="evidence" value="ECO:0007669"/>
    <property type="project" value="InterPro"/>
</dbReference>
<dbReference type="InterPro" id="IPR003593">
    <property type="entry name" value="AAA+_ATPase"/>
</dbReference>
<dbReference type="FunFam" id="3.40.50.300:FF:000142">
    <property type="entry name" value="Midasin"/>
    <property type="match status" value="1"/>
</dbReference>
<feature type="domain" description="AAA+ ATPase" evidence="10">
    <location>
        <begin position="307"/>
        <end position="549"/>
    </location>
</feature>
<keyword evidence="6" id="KW-0067">ATP-binding</keyword>
<dbReference type="OMA" id="KRCAIAP"/>
<dbReference type="PROSITE" id="PS00675">
    <property type="entry name" value="SIGMA54_INTERACT_1"/>
    <property type="match status" value="1"/>
</dbReference>
<evidence type="ECO:0000256" key="6">
    <source>
        <dbReference type="ARBA" id="ARBA00022840"/>
    </source>
</evidence>
<dbReference type="PANTHER" id="PTHR48103">
    <property type="entry name" value="MIDASIN-RELATED"/>
    <property type="match status" value="1"/>
</dbReference>
<evidence type="ECO:0000256" key="4">
    <source>
        <dbReference type="ARBA" id="ARBA00017143"/>
    </source>
</evidence>
<evidence type="ECO:0000256" key="9">
    <source>
        <dbReference type="SAM" id="MobiDB-lite"/>
    </source>
</evidence>
<dbReference type="FunFam" id="3.40.50.300:FF:001887">
    <property type="entry name" value="Midasin"/>
    <property type="match status" value="1"/>
</dbReference>
<dbReference type="Pfam" id="PF17867">
    <property type="entry name" value="AAA_lid_7"/>
    <property type="match status" value="2"/>
</dbReference>
<keyword evidence="8" id="KW-0539">Nucleus</keyword>
<dbReference type="Pfam" id="PF07728">
    <property type="entry name" value="AAA_5"/>
    <property type="match status" value="6"/>
</dbReference>
<accession>C1FFR3</accession>
<dbReference type="Gene3D" id="3.40.50.300">
    <property type="entry name" value="P-loop containing nucleotide triphosphate hydrolases"/>
    <property type="match status" value="5"/>
</dbReference>
<gene>
    <name evidence="11" type="ORF">MICPUN_65101</name>
</gene>
<dbReference type="RefSeq" id="XP_002508160.1">
    <property type="nucleotide sequence ID" value="XM_002508114.1"/>
</dbReference>
<feature type="non-terminal residue" evidence="11">
    <location>
        <position position="1556"/>
    </location>
</feature>
<evidence type="ECO:0000256" key="5">
    <source>
        <dbReference type="ARBA" id="ARBA00022741"/>
    </source>
</evidence>
<feature type="domain" description="AAA+ ATPase" evidence="10">
    <location>
        <begin position="20"/>
        <end position="167"/>
    </location>
</feature>
<dbReference type="InterPro" id="IPR041190">
    <property type="entry name" value="Midasin_AAA_lid_5"/>
</dbReference>
<dbReference type="PANTHER" id="PTHR48103:SF2">
    <property type="entry name" value="MIDASIN"/>
    <property type="match status" value="1"/>
</dbReference>
<feature type="compositionally biased region" description="Acidic residues" evidence="9">
    <location>
        <begin position="1071"/>
        <end position="1081"/>
    </location>
</feature>
<evidence type="ECO:0000256" key="3">
    <source>
        <dbReference type="ARBA" id="ARBA00007188"/>
    </source>
</evidence>
<evidence type="ECO:0000313" key="12">
    <source>
        <dbReference type="Proteomes" id="UP000002009"/>
    </source>
</evidence>
<keyword evidence="7" id="KW-0143">Chaperone</keyword>
<comment type="subcellular location">
    <subcellularLocation>
        <location evidence="1">Nucleus</location>
        <location evidence="1">Nucleolus</location>
    </subcellularLocation>
    <subcellularLocation>
        <location evidence="2">Nucleus</location>
        <location evidence="2">Nucleoplasm</location>
    </subcellularLocation>
</comment>
<comment type="similarity">
    <text evidence="3">Belongs to the midasin family.</text>
</comment>
<organism evidence="11 12">
    <name type="scientific">Micromonas commoda (strain RCC299 / NOUM17 / CCMP2709)</name>
    <name type="common">Picoplanktonic green alga</name>
    <dbReference type="NCBI Taxonomy" id="296587"/>
    <lineage>
        <taxon>Eukaryota</taxon>
        <taxon>Viridiplantae</taxon>
        <taxon>Chlorophyta</taxon>
        <taxon>Mamiellophyceae</taxon>
        <taxon>Mamiellales</taxon>
        <taxon>Mamiellaceae</taxon>
        <taxon>Micromonas</taxon>
    </lineage>
</organism>
<sequence>MIRTGSAARNLRAVALALCRNKPLLLEGPAGAGKSAVLEEVASLTGNDDFVVLHLDAQTDSKSLLGSYVVGAAPGEFKWQPGALTQAVASGRWVVIEDVDLAPFEVLAALVPLLEERRLYVPGRGESVPAAEGFQLFGTVTVGGGRSGGAAAAGARADPLAGLVHAGRPFTLRDLLRWARRLERMRKTELSLIRPGKTRADSLPPKVRLAAYEEAADVLGGMLPAGVGKRRVLEAMAGCWGLGADAAEHTDVLHKPAMQRGSGGVAVGRAVLPAGDGVSAADGSDGRWAKTGHAMRILERVAAAVQMTEPVLLVGETGTGKTALVQQLARVTGAPLTVVNLSNQSESADFLGGFRPAGARHLCLPLLPRFRSVFERTFPSAANAEFMHRVTRYGEKKKWTHLLHAMRAGVERAKKKQKQKRALPDDLIAEWRQFERELSTAERACGQAGGGPVFAFVEGALVTALKEGRWILLDEINLAPAETLERLGGVLESAHGSVVLSERGDGAAVPRHPRFRLFGAMNPATDVGKRDLPAALKHRFTEIYAGECESREDLALLVKQGLRDTVPGSSIEAIVDFYLAARRDAAATLLDSADQKPQYSLRTLSRAMEYVRAAAPVYGVQRALYDGFAMSFQTLLQAPSAAALETLMVKHLLRGQPLKAIFKAPPAPPDGTHELIEQYWVEGGDLEREDPEASGRYVVTPGVKTHLSALARAALLRRHPILLQGPTSSGKTSLVEYLAQRTGHRFMRINNHEHTDLQEYLGSYVTDANGNLSFQEGALVQAVRRGYWIVLDELNLAPSDVLEALNRLLDDNRELFVPELQETITPHPHFMLFATQNPPGATYGGRKVLSKAFRNRFMEIHVGDIPDEELKTILNKRCAVAPSYCAKLVEVMRELQRRRQASRAFAGKDGFITARDLFRWANRQSNGYEELAADGFRDMYVAAEEGALKLRLDEAAARAAKRAEEAEKMASSAVAAADARSAKQDASDAAQLSEAMAWTPAMRRLFSLVEACMNHKEPALLVGETGCGKTSVCQLLALLRGQKLRILNCHQHTETGDFLGGFRPTRPTGAEADDVDGEEGADGVVDKKGAAPFAWEDGPLIKAMRDGDILLVDELSLAEDSVLERLNSVLEPGRTLTLPEKGGSEVEELVAHPNFLLLATMNPGGDFGKKELSPALRNRFCEIWVGATGDASEMEQICVRRIPEPELKPYAGHLARFWEFYREIAGRGAARAALLTRDLVAWAQFVRAAATGAGSAASGCNRRLAPAEAFAHGAYLTLLDGLGLGLGLPEETARGLAEQCKKFLRDELPPEVSAAANPGGDHLAAATGDGAFIDRDGIFGIAPFAIPRGSATTPKTMSFELSAPSTRRNAARLLRAMQLPKPILLEGSPGVGKTSLVSALAKAAGHNLVRINLSEQTDMMDLLGADLPADGGAAGEFRWADGAFLAALKNGDWVLLDELNLAPQPVLEGLNAALDHRAEVFVPELGETFRCPPTFRVFAAQNPVQEGGGRKGLPKSFLNRFTRVHVEPMERSDLVHITAALYPTVPRLVIERMVHF</sequence>
<dbReference type="GO" id="GO:0005524">
    <property type="term" value="F:ATP binding"/>
    <property type="evidence" value="ECO:0007669"/>
    <property type="project" value="UniProtKB-KW"/>
</dbReference>
<dbReference type="InterPro" id="IPR025662">
    <property type="entry name" value="Sigma_54_int_dom_ATP-bd_1"/>
</dbReference>
<dbReference type="STRING" id="296587.C1FFR3"/>
<evidence type="ECO:0000256" key="2">
    <source>
        <dbReference type="ARBA" id="ARBA00004642"/>
    </source>
</evidence>
<evidence type="ECO:0000256" key="7">
    <source>
        <dbReference type="ARBA" id="ARBA00023186"/>
    </source>
</evidence>
<dbReference type="SUPFAM" id="SSF52540">
    <property type="entry name" value="P-loop containing nucleoside triphosphate hydrolases"/>
    <property type="match status" value="5"/>
</dbReference>
<dbReference type="FunFam" id="3.40.50.300:FF:001384">
    <property type="entry name" value="Midasin"/>
    <property type="match status" value="1"/>
</dbReference>
<dbReference type="EMBL" id="CP001575">
    <property type="protein sequence ID" value="ACO69418.1"/>
    <property type="molecule type" value="Genomic_DNA"/>
</dbReference>
<dbReference type="GO" id="GO:0000055">
    <property type="term" value="P:ribosomal large subunit export from nucleus"/>
    <property type="evidence" value="ECO:0007669"/>
    <property type="project" value="TreeGrafter"/>
</dbReference>
<dbReference type="Proteomes" id="UP000002009">
    <property type="component" value="Chromosome 8"/>
</dbReference>
<feature type="domain" description="AAA+ ATPase" evidence="10">
    <location>
        <begin position="1015"/>
        <end position="1190"/>
    </location>
</feature>
<dbReference type="SMART" id="SM00382">
    <property type="entry name" value="AAA"/>
    <property type="match status" value="5"/>
</dbReference>
<dbReference type="InterPro" id="IPR040848">
    <property type="entry name" value="AAA_lid_7"/>
</dbReference>
<dbReference type="Pfam" id="PF17865">
    <property type="entry name" value="AAA_lid_5"/>
    <property type="match status" value="1"/>
</dbReference>
<keyword evidence="5" id="KW-0547">Nucleotide-binding</keyword>
<proteinExistence type="inferred from homology"/>
<dbReference type="InterPro" id="IPR011704">
    <property type="entry name" value="ATPase_dyneun-rel_AAA"/>
</dbReference>
<dbReference type="InterPro" id="IPR027417">
    <property type="entry name" value="P-loop_NTPase"/>
</dbReference>
<dbReference type="GO" id="GO:0030687">
    <property type="term" value="C:preribosome, large subunit precursor"/>
    <property type="evidence" value="ECO:0007669"/>
    <property type="project" value="TreeGrafter"/>
</dbReference>
<evidence type="ECO:0000256" key="8">
    <source>
        <dbReference type="ARBA" id="ARBA00023242"/>
    </source>
</evidence>
<feature type="domain" description="AAA+ ATPase" evidence="10">
    <location>
        <begin position="717"/>
        <end position="867"/>
    </location>
</feature>
<dbReference type="OrthoDB" id="5186at2759"/>
<dbReference type="GeneID" id="8245793"/>
<name>C1FFR3_MICCC</name>
<dbReference type="GO" id="GO:0005654">
    <property type="term" value="C:nucleoplasm"/>
    <property type="evidence" value="ECO:0007669"/>
    <property type="project" value="UniProtKB-SubCell"/>
</dbReference>
<reference evidence="11 12" key="1">
    <citation type="journal article" date="2009" name="Science">
        <title>Green evolution and dynamic adaptations revealed by genomes of the marine picoeukaryotes Micromonas.</title>
        <authorList>
            <person name="Worden A.Z."/>
            <person name="Lee J.H."/>
            <person name="Mock T."/>
            <person name="Rouze P."/>
            <person name="Simmons M.P."/>
            <person name="Aerts A.L."/>
            <person name="Allen A.E."/>
            <person name="Cuvelier M.L."/>
            <person name="Derelle E."/>
            <person name="Everett M.V."/>
            <person name="Foulon E."/>
            <person name="Grimwood J."/>
            <person name="Gundlach H."/>
            <person name="Henrissat B."/>
            <person name="Napoli C."/>
            <person name="McDonald S.M."/>
            <person name="Parker M.S."/>
            <person name="Rombauts S."/>
            <person name="Salamov A."/>
            <person name="Von Dassow P."/>
            <person name="Badger J.H."/>
            <person name="Coutinho P.M."/>
            <person name="Demir E."/>
            <person name="Dubchak I."/>
            <person name="Gentemann C."/>
            <person name="Eikrem W."/>
            <person name="Gready J.E."/>
            <person name="John U."/>
            <person name="Lanier W."/>
            <person name="Lindquist E.A."/>
            <person name="Lucas S."/>
            <person name="Mayer K.F."/>
            <person name="Moreau H."/>
            <person name="Not F."/>
            <person name="Otillar R."/>
            <person name="Panaud O."/>
            <person name="Pangilinan J."/>
            <person name="Paulsen I."/>
            <person name="Piegu B."/>
            <person name="Poliakov A."/>
            <person name="Robbens S."/>
            <person name="Schmutz J."/>
            <person name="Toulza E."/>
            <person name="Wyss T."/>
            <person name="Zelensky A."/>
            <person name="Zhou K."/>
            <person name="Armbrust E.V."/>
            <person name="Bhattacharya D."/>
            <person name="Goodenough U.W."/>
            <person name="Van de Peer Y."/>
            <person name="Grigoriev I.V."/>
        </authorList>
    </citation>
    <scope>NUCLEOTIDE SEQUENCE [LARGE SCALE GENOMIC DNA]</scope>
    <source>
        <strain evidence="12">RCC299 / NOUM17</strain>
    </source>
</reference>
<protein>
    <recommendedName>
        <fullName evidence="4">Midasin</fullName>
    </recommendedName>
</protein>
<dbReference type="FunFam" id="3.40.50.300:FF:000582">
    <property type="entry name" value="Midasin"/>
    <property type="match status" value="1"/>
</dbReference>
<dbReference type="KEGG" id="mis:MICPUN_65101"/>
<feature type="domain" description="AAA+ ATPase" evidence="10">
    <location>
        <begin position="1379"/>
        <end position="1530"/>
    </location>
</feature>
<dbReference type="InParanoid" id="C1FFR3"/>
<dbReference type="GO" id="GO:0000027">
    <property type="term" value="P:ribosomal large subunit assembly"/>
    <property type="evidence" value="ECO:0007669"/>
    <property type="project" value="TreeGrafter"/>
</dbReference>
<evidence type="ECO:0000313" key="11">
    <source>
        <dbReference type="EMBL" id="ACO69418.1"/>
    </source>
</evidence>
<dbReference type="eggNOG" id="KOG1808">
    <property type="taxonomic scope" value="Eukaryota"/>
</dbReference>
<keyword evidence="12" id="KW-1185">Reference proteome</keyword>
<evidence type="ECO:0000259" key="10">
    <source>
        <dbReference type="SMART" id="SM00382"/>
    </source>
</evidence>
<dbReference type="CDD" id="cd00009">
    <property type="entry name" value="AAA"/>
    <property type="match status" value="2"/>
</dbReference>
<evidence type="ECO:0000256" key="1">
    <source>
        <dbReference type="ARBA" id="ARBA00004604"/>
    </source>
</evidence>